<dbReference type="AlphaFoldDB" id="A0A1G8ZCF4"/>
<evidence type="ECO:0000313" key="2">
    <source>
        <dbReference type="Proteomes" id="UP000198701"/>
    </source>
</evidence>
<dbReference type="EMBL" id="FNFU01000003">
    <property type="protein sequence ID" value="SDK12623.1"/>
    <property type="molecule type" value="Genomic_DNA"/>
</dbReference>
<dbReference type="OrthoDB" id="5493262at2"/>
<protein>
    <submittedName>
        <fullName evidence="1">Uncharacterized protein</fullName>
    </submittedName>
</protein>
<accession>A0A1G8ZCF4</accession>
<organism evidence="1 2">
    <name type="scientific">Cryobacterium psychrotolerans</name>
    <dbReference type="NCBI Taxonomy" id="386301"/>
    <lineage>
        <taxon>Bacteria</taxon>
        <taxon>Bacillati</taxon>
        <taxon>Actinomycetota</taxon>
        <taxon>Actinomycetes</taxon>
        <taxon>Micrococcales</taxon>
        <taxon>Microbacteriaceae</taxon>
        <taxon>Cryobacterium</taxon>
    </lineage>
</organism>
<dbReference type="PANTHER" id="PTHR41913">
    <property type="entry name" value="DUF1684 DOMAIN-CONTAINING PROTEIN"/>
    <property type="match status" value="1"/>
</dbReference>
<name>A0A1G8ZCF4_9MICO</name>
<dbReference type="Proteomes" id="UP000198701">
    <property type="component" value="Unassembled WGS sequence"/>
</dbReference>
<dbReference type="Pfam" id="PF07920">
    <property type="entry name" value="DUF1684"/>
    <property type="match status" value="1"/>
</dbReference>
<sequence length="278" mass="29502">MSAADDAGAGGLESFRAKRRRSVVAPQGNLALVNTQWVTGDAGESRRVRGVPGLWSPLPSGLSGLRLTATAADGIRVDEELVDGSVIVAGMDALAPSHIRFSTGRTGTIIADAAGGYALRVWDAQSDGIRAFGSIDAFPWDPEWVIRASFAPLDGDAEVSVAHLHDQGATRQKRLPGEIVVGRDGVEYRLAAFPDGPSLLLVFGDTTNGVYTYGMGRFLRVAPGDDGSVILDFNRAYLPPCAFSYNFNCPIPPARNRLPFAIEAGERNVLAKGGELLH</sequence>
<dbReference type="RefSeq" id="WP_092321778.1">
    <property type="nucleotide sequence ID" value="NZ_FNFU01000003.1"/>
</dbReference>
<dbReference type="InterPro" id="IPR012467">
    <property type="entry name" value="DUF1684"/>
</dbReference>
<evidence type="ECO:0000313" key="1">
    <source>
        <dbReference type="EMBL" id="SDK12623.1"/>
    </source>
</evidence>
<proteinExistence type="predicted"/>
<dbReference type="STRING" id="386301.SAMN05216282_10327"/>
<reference evidence="1 2" key="1">
    <citation type="submission" date="2016-10" db="EMBL/GenBank/DDBJ databases">
        <authorList>
            <person name="de Groot N.N."/>
        </authorList>
    </citation>
    <scope>NUCLEOTIDE SEQUENCE [LARGE SCALE GENOMIC DNA]</scope>
    <source>
        <strain evidence="1 2">CGMCC 1.5382</strain>
    </source>
</reference>
<gene>
    <name evidence="1" type="ORF">SAMN05216282_10327</name>
</gene>
<dbReference type="PANTHER" id="PTHR41913:SF1">
    <property type="entry name" value="DUF1684 DOMAIN-CONTAINING PROTEIN"/>
    <property type="match status" value="1"/>
</dbReference>
<keyword evidence="2" id="KW-1185">Reference proteome</keyword>